<evidence type="ECO:0000256" key="16">
    <source>
        <dbReference type="RuleBase" id="RU000504"/>
    </source>
</evidence>
<evidence type="ECO:0000256" key="15">
    <source>
        <dbReference type="NCBIfam" id="TIGR01064"/>
    </source>
</evidence>
<evidence type="ECO:0000256" key="11">
    <source>
        <dbReference type="ARBA" id="ARBA00022842"/>
    </source>
</evidence>
<dbReference type="InterPro" id="IPR015813">
    <property type="entry name" value="Pyrv/PenolPyrv_kinase-like_dom"/>
</dbReference>
<dbReference type="GO" id="GO:0004743">
    <property type="term" value="F:pyruvate kinase activity"/>
    <property type="evidence" value="ECO:0007669"/>
    <property type="project" value="UniProtKB-EC"/>
</dbReference>
<evidence type="ECO:0000256" key="3">
    <source>
        <dbReference type="ARBA" id="ARBA00008663"/>
    </source>
</evidence>
<sequence length="475" mass="51506">MPKLPKTRIVCTMGPACDQVPLLKEMILSGMNVARLNMAHGDLDEQRQRIQKVRQAERETGRPVAVLLDIKGPEVRIGKLKESSYLLETGNRLTLTTELIEGDAQRIAVNYADLTRDLQPGARILLDDGLIELSVESIEGTEIHTRILNGGLIKPRKGVNLPGTHTSLPGVTERDVEHIRFGVEEGVDIVAASFVRKAEDVLEIRRLLEELGAGHVQIISKIENQEGVDELEAILEASDGLMVARGDLGVEVPVEEVPHIQKQMIHKCNLAGKPVITATHMLDSMQSNPRPTRAEASDVANAVLDGSDAIMLSGETAAGKYPLESVRTMASIASRMEDSQDYRELFVKNAALQRTNITEAISQSVVRSSLELEAKAIVTPTESGFTARMVSKYRPSAPIVAVAPNEHILRRLSLVWGVTPILGSTVQTTDEMFESAIASGKRTGIVESGDLVIVSAGVPIGKSGSTNLIKIMHAE</sequence>
<reference evidence="19 20" key="1">
    <citation type="submission" date="2024-04" db="EMBL/GenBank/DDBJ databases">
        <title>draft genome sequnece of Paenibacillus filicis.</title>
        <authorList>
            <person name="Kim D.-U."/>
        </authorList>
    </citation>
    <scope>NUCLEOTIDE SEQUENCE [LARGE SCALE GENOMIC DNA]</scope>
    <source>
        <strain evidence="19 20">KACC14197</strain>
    </source>
</reference>
<dbReference type="EMBL" id="JBBPCC010000019">
    <property type="protein sequence ID" value="MEK8131178.1"/>
    <property type="molecule type" value="Genomic_DNA"/>
</dbReference>
<dbReference type="GO" id="GO:0016301">
    <property type="term" value="F:kinase activity"/>
    <property type="evidence" value="ECO:0007669"/>
    <property type="project" value="UniProtKB-KW"/>
</dbReference>
<keyword evidence="10" id="KW-0067">ATP-binding</keyword>
<dbReference type="Gene3D" id="2.40.33.10">
    <property type="entry name" value="PK beta-barrel domain-like"/>
    <property type="match status" value="1"/>
</dbReference>
<dbReference type="InterPro" id="IPR018209">
    <property type="entry name" value="Pyrv_Knase_AS"/>
</dbReference>
<feature type="domain" description="Pyruvate kinase barrel" evidence="17">
    <location>
        <begin position="5"/>
        <end position="326"/>
    </location>
</feature>
<comment type="caution">
    <text evidence="19">The sequence shown here is derived from an EMBL/GenBank/DDBJ whole genome shotgun (WGS) entry which is preliminary data.</text>
</comment>
<dbReference type="PRINTS" id="PR01050">
    <property type="entry name" value="PYRUVTKNASE"/>
</dbReference>
<evidence type="ECO:0000256" key="9">
    <source>
        <dbReference type="ARBA" id="ARBA00022777"/>
    </source>
</evidence>
<evidence type="ECO:0000313" key="19">
    <source>
        <dbReference type="EMBL" id="MEK8131178.1"/>
    </source>
</evidence>
<evidence type="ECO:0000256" key="7">
    <source>
        <dbReference type="ARBA" id="ARBA00022723"/>
    </source>
</evidence>
<evidence type="ECO:0000313" key="20">
    <source>
        <dbReference type="Proteomes" id="UP001469365"/>
    </source>
</evidence>
<keyword evidence="9 16" id="KW-0418">Kinase</keyword>
<dbReference type="PANTHER" id="PTHR11817">
    <property type="entry name" value="PYRUVATE KINASE"/>
    <property type="match status" value="1"/>
</dbReference>
<protein>
    <recommendedName>
        <fullName evidence="5 15">Pyruvate kinase</fullName>
        <ecNumber evidence="4 15">2.7.1.40</ecNumber>
    </recommendedName>
</protein>
<dbReference type="SUPFAM" id="SSF50800">
    <property type="entry name" value="PK beta-barrel domain-like"/>
    <property type="match status" value="1"/>
</dbReference>
<comment type="catalytic activity">
    <reaction evidence="16">
        <text>pyruvate + ATP = phosphoenolpyruvate + ADP + H(+)</text>
        <dbReference type="Rhea" id="RHEA:18157"/>
        <dbReference type="ChEBI" id="CHEBI:15361"/>
        <dbReference type="ChEBI" id="CHEBI:15378"/>
        <dbReference type="ChEBI" id="CHEBI:30616"/>
        <dbReference type="ChEBI" id="CHEBI:58702"/>
        <dbReference type="ChEBI" id="CHEBI:456216"/>
        <dbReference type="EC" id="2.7.1.40"/>
    </reaction>
</comment>
<evidence type="ECO:0000256" key="5">
    <source>
        <dbReference type="ARBA" id="ARBA00018587"/>
    </source>
</evidence>
<dbReference type="InterPro" id="IPR015795">
    <property type="entry name" value="Pyrv_Knase_C"/>
</dbReference>
<proteinExistence type="inferred from homology"/>
<dbReference type="InterPro" id="IPR001697">
    <property type="entry name" value="Pyr_Knase"/>
</dbReference>
<name>A0ABU9DSX7_9BACL</name>
<accession>A0ABU9DSX7</accession>
<dbReference type="NCBIfam" id="NF004978">
    <property type="entry name" value="PRK06354.1"/>
    <property type="match status" value="1"/>
</dbReference>
<keyword evidence="14 19" id="KW-0670">Pyruvate</keyword>
<evidence type="ECO:0000256" key="4">
    <source>
        <dbReference type="ARBA" id="ARBA00012142"/>
    </source>
</evidence>
<gene>
    <name evidence="19" type="primary">pyk</name>
    <name evidence="19" type="ORF">WMW72_25050</name>
</gene>
<evidence type="ECO:0000256" key="13">
    <source>
        <dbReference type="ARBA" id="ARBA00023152"/>
    </source>
</evidence>
<dbReference type="InterPro" id="IPR015806">
    <property type="entry name" value="Pyrv_Knase_insert_dom_sf"/>
</dbReference>
<dbReference type="RefSeq" id="WP_341418309.1">
    <property type="nucleotide sequence ID" value="NZ_JBBPCC010000019.1"/>
</dbReference>
<dbReference type="InterPro" id="IPR011037">
    <property type="entry name" value="Pyrv_Knase-like_insert_dom_sf"/>
</dbReference>
<dbReference type="InterPro" id="IPR036918">
    <property type="entry name" value="Pyrv_Knase_C_sf"/>
</dbReference>
<dbReference type="Proteomes" id="UP001469365">
    <property type="component" value="Unassembled WGS sequence"/>
</dbReference>
<dbReference type="NCBIfam" id="NF004491">
    <property type="entry name" value="PRK05826.1"/>
    <property type="match status" value="1"/>
</dbReference>
<comment type="pathway">
    <text evidence="2 16">Carbohydrate degradation; glycolysis; pyruvate from D-glyceraldehyde 3-phosphate: step 5/5.</text>
</comment>
<evidence type="ECO:0000259" key="17">
    <source>
        <dbReference type="Pfam" id="PF00224"/>
    </source>
</evidence>
<dbReference type="NCBIfam" id="TIGR01064">
    <property type="entry name" value="pyruv_kin"/>
    <property type="match status" value="1"/>
</dbReference>
<dbReference type="Pfam" id="PF00224">
    <property type="entry name" value="PK"/>
    <property type="match status" value="1"/>
</dbReference>
<dbReference type="Gene3D" id="3.20.20.60">
    <property type="entry name" value="Phosphoenolpyruvate-binding domains"/>
    <property type="match status" value="1"/>
</dbReference>
<organism evidence="19 20">
    <name type="scientific">Paenibacillus filicis</name>
    <dbReference type="NCBI Taxonomy" id="669464"/>
    <lineage>
        <taxon>Bacteria</taxon>
        <taxon>Bacillati</taxon>
        <taxon>Bacillota</taxon>
        <taxon>Bacilli</taxon>
        <taxon>Bacillales</taxon>
        <taxon>Paenibacillaceae</taxon>
        <taxon>Paenibacillus</taxon>
    </lineage>
</organism>
<evidence type="ECO:0000256" key="10">
    <source>
        <dbReference type="ARBA" id="ARBA00022840"/>
    </source>
</evidence>
<evidence type="ECO:0000256" key="14">
    <source>
        <dbReference type="ARBA" id="ARBA00023317"/>
    </source>
</evidence>
<dbReference type="PROSITE" id="PS00110">
    <property type="entry name" value="PYRUVATE_KINASE"/>
    <property type="match status" value="1"/>
</dbReference>
<feature type="domain" description="Pyruvate kinase C-terminal" evidence="18">
    <location>
        <begin position="359"/>
        <end position="472"/>
    </location>
</feature>
<comment type="cofactor">
    <cofactor evidence="1">
        <name>K(+)</name>
        <dbReference type="ChEBI" id="CHEBI:29103"/>
    </cofactor>
</comment>
<keyword evidence="12" id="KW-0630">Potassium</keyword>
<evidence type="ECO:0000256" key="12">
    <source>
        <dbReference type="ARBA" id="ARBA00022958"/>
    </source>
</evidence>
<evidence type="ECO:0000256" key="8">
    <source>
        <dbReference type="ARBA" id="ARBA00022741"/>
    </source>
</evidence>
<dbReference type="EC" id="2.7.1.40" evidence="4 15"/>
<dbReference type="Pfam" id="PF02887">
    <property type="entry name" value="PK_C"/>
    <property type="match status" value="1"/>
</dbReference>
<evidence type="ECO:0000256" key="2">
    <source>
        <dbReference type="ARBA" id="ARBA00004997"/>
    </source>
</evidence>
<keyword evidence="11 16" id="KW-0460">Magnesium</keyword>
<dbReference type="SUPFAM" id="SSF51621">
    <property type="entry name" value="Phosphoenolpyruvate/pyruvate domain"/>
    <property type="match status" value="1"/>
</dbReference>
<keyword evidence="7" id="KW-0479">Metal-binding</keyword>
<keyword evidence="6 16" id="KW-0808">Transferase</keyword>
<keyword evidence="13 16" id="KW-0324">Glycolysis</keyword>
<evidence type="ECO:0000256" key="1">
    <source>
        <dbReference type="ARBA" id="ARBA00001958"/>
    </source>
</evidence>
<comment type="similarity">
    <text evidence="3 16">Belongs to the pyruvate kinase family.</text>
</comment>
<keyword evidence="20" id="KW-1185">Reference proteome</keyword>
<dbReference type="InterPro" id="IPR040442">
    <property type="entry name" value="Pyrv_kinase-like_dom_sf"/>
</dbReference>
<keyword evidence="8" id="KW-0547">Nucleotide-binding</keyword>
<dbReference type="Gene3D" id="3.40.1380.20">
    <property type="entry name" value="Pyruvate kinase, C-terminal domain"/>
    <property type="match status" value="1"/>
</dbReference>
<dbReference type="InterPro" id="IPR015793">
    <property type="entry name" value="Pyrv_Knase_brl"/>
</dbReference>
<evidence type="ECO:0000259" key="18">
    <source>
        <dbReference type="Pfam" id="PF02887"/>
    </source>
</evidence>
<dbReference type="SUPFAM" id="SSF52935">
    <property type="entry name" value="PK C-terminal domain-like"/>
    <property type="match status" value="1"/>
</dbReference>
<evidence type="ECO:0000256" key="6">
    <source>
        <dbReference type="ARBA" id="ARBA00022679"/>
    </source>
</evidence>